<dbReference type="Gene3D" id="3.40.1620.10">
    <property type="entry name" value="YefM-like domain"/>
    <property type="match status" value="1"/>
</dbReference>
<dbReference type="InterPro" id="IPR036165">
    <property type="entry name" value="YefM-like_sf"/>
</dbReference>
<dbReference type="AlphaFoldDB" id="A0A845HZC2"/>
<gene>
    <name evidence="2" type="ORF">GTP23_14855</name>
</gene>
<comment type="similarity">
    <text evidence="1">Belongs to the phD/YefM antitoxin family.</text>
</comment>
<evidence type="ECO:0000256" key="1">
    <source>
        <dbReference type="ARBA" id="ARBA00009981"/>
    </source>
</evidence>
<keyword evidence="3" id="KW-1185">Reference proteome</keyword>
<proteinExistence type="inferred from homology"/>
<evidence type="ECO:0000313" key="2">
    <source>
        <dbReference type="EMBL" id="MYN46329.1"/>
    </source>
</evidence>
<dbReference type="RefSeq" id="WP_161035871.1">
    <property type="nucleotide sequence ID" value="NZ_WWCL01000003.1"/>
</dbReference>
<sequence length="81" mass="8817">MLTVELHDAEVHLTELVELAVQGESVIITKAGRPLAKIINLIEPAYTGKRRLGFLQGQIAVPDDFDDMGGTLISTLFGLQK</sequence>
<name>A0A845HZC2_9BURK</name>
<dbReference type="EMBL" id="WWCL01000003">
    <property type="protein sequence ID" value="MYN46329.1"/>
    <property type="molecule type" value="Genomic_DNA"/>
</dbReference>
<reference evidence="2" key="1">
    <citation type="submission" date="2019-12" db="EMBL/GenBank/DDBJ databases">
        <title>Novel species isolated from a subtropical stream in China.</title>
        <authorList>
            <person name="Lu H."/>
        </authorList>
    </citation>
    <scope>NUCLEOTIDE SEQUENCE [LARGE SCALE GENOMIC DNA]</scope>
    <source>
        <strain evidence="2">FT93W</strain>
    </source>
</reference>
<comment type="caution">
    <text evidence="2">The sequence shown here is derived from an EMBL/GenBank/DDBJ whole genome shotgun (WGS) entry which is preliminary data.</text>
</comment>
<dbReference type="NCBIfam" id="TIGR01552">
    <property type="entry name" value="phd_fam"/>
    <property type="match status" value="1"/>
</dbReference>
<dbReference type="Proteomes" id="UP000444316">
    <property type="component" value="Unassembled WGS sequence"/>
</dbReference>
<protein>
    <submittedName>
        <fullName evidence="2">Type II toxin-antitoxin system prevent-host-death family antitoxin</fullName>
    </submittedName>
</protein>
<dbReference type="SUPFAM" id="SSF143120">
    <property type="entry name" value="YefM-like"/>
    <property type="match status" value="1"/>
</dbReference>
<evidence type="ECO:0000313" key="3">
    <source>
        <dbReference type="Proteomes" id="UP000444316"/>
    </source>
</evidence>
<organism evidence="2 3">
    <name type="scientific">Duganella fentianensis</name>
    <dbReference type="NCBI Taxonomy" id="2692177"/>
    <lineage>
        <taxon>Bacteria</taxon>
        <taxon>Pseudomonadati</taxon>
        <taxon>Pseudomonadota</taxon>
        <taxon>Betaproteobacteria</taxon>
        <taxon>Burkholderiales</taxon>
        <taxon>Oxalobacteraceae</taxon>
        <taxon>Telluria group</taxon>
        <taxon>Duganella</taxon>
    </lineage>
</organism>
<accession>A0A845HZC2</accession>